<dbReference type="PATRIC" id="fig|1234595.3.peg.2221"/>
<feature type="transmembrane region" description="Helical" evidence="7">
    <location>
        <begin position="459"/>
        <end position="481"/>
    </location>
</feature>
<dbReference type="InterPro" id="IPR020846">
    <property type="entry name" value="MFS_dom"/>
</dbReference>
<evidence type="ECO:0000259" key="8">
    <source>
        <dbReference type="PROSITE" id="PS50850"/>
    </source>
</evidence>
<feature type="transmembrane region" description="Helical" evidence="7">
    <location>
        <begin position="321"/>
        <end position="351"/>
    </location>
</feature>
<dbReference type="PROSITE" id="PS50850">
    <property type="entry name" value="MFS"/>
    <property type="match status" value="1"/>
</dbReference>
<protein>
    <recommendedName>
        <fullName evidence="8">Major facilitator superfamily (MFS) profile domain-containing protein</fullName>
    </recommendedName>
</protein>
<feature type="domain" description="Major facilitator superfamily (MFS) profile" evidence="8">
    <location>
        <begin position="35"/>
        <end position="520"/>
    </location>
</feature>
<feature type="transmembrane region" description="Helical" evidence="7">
    <location>
        <begin position="267"/>
        <end position="286"/>
    </location>
</feature>
<evidence type="ECO:0000256" key="5">
    <source>
        <dbReference type="ARBA" id="ARBA00023136"/>
    </source>
</evidence>
<dbReference type="OrthoDB" id="7400989at2"/>
<dbReference type="AlphaFoldDB" id="M2U3A5"/>
<feature type="transmembrane region" description="Helical" evidence="7">
    <location>
        <begin position="31"/>
        <end position="48"/>
    </location>
</feature>
<dbReference type="GO" id="GO:0022857">
    <property type="term" value="F:transmembrane transporter activity"/>
    <property type="evidence" value="ECO:0007669"/>
    <property type="project" value="InterPro"/>
</dbReference>
<feature type="transmembrane region" description="Helical" evidence="7">
    <location>
        <begin position="425"/>
        <end position="447"/>
    </location>
</feature>
<evidence type="ECO:0000256" key="6">
    <source>
        <dbReference type="SAM" id="MobiDB-lite"/>
    </source>
</evidence>
<comment type="caution">
    <text evidence="9">The sequence shown here is derived from an EMBL/GenBank/DDBJ whole genome shotgun (WGS) entry which is preliminary data.</text>
</comment>
<feature type="transmembrane region" description="Helical" evidence="7">
    <location>
        <begin position="198"/>
        <end position="219"/>
    </location>
</feature>
<name>M2U3A5_9SPHN</name>
<feature type="region of interest" description="Disordered" evidence="6">
    <location>
        <begin position="1"/>
        <end position="22"/>
    </location>
</feature>
<evidence type="ECO:0000256" key="1">
    <source>
        <dbReference type="ARBA" id="ARBA00004141"/>
    </source>
</evidence>
<reference evidence="9 10" key="1">
    <citation type="journal article" date="2013" name="Genome Announc.">
        <title>Draft Genome Sequence of Strain JLT2015T, Belonging to the Family Sphingomonadaceae of the Alphaproteobacteria.</title>
        <authorList>
            <person name="Tang K."/>
            <person name="Liu K."/>
            <person name="Li S."/>
            <person name="Jiao N."/>
        </authorList>
    </citation>
    <scope>NUCLEOTIDE SEQUENCE [LARGE SCALE GENOMIC DNA]</scope>
    <source>
        <strain evidence="9 10">JLT2015</strain>
    </source>
</reference>
<gene>
    <name evidence="9" type="ORF">C725_2218</name>
</gene>
<accession>M2U3A5</accession>
<evidence type="ECO:0000256" key="2">
    <source>
        <dbReference type="ARBA" id="ARBA00022448"/>
    </source>
</evidence>
<dbReference type="PANTHER" id="PTHR23505">
    <property type="entry name" value="SPINSTER"/>
    <property type="match status" value="1"/>
</dbReference>
<evidence type="ECO:0000313" key="10">
    <source>
        <dbReference type="Proteomes" id="UP000011717"/>
    </source>
</evidence>
<keyword evidence="3 7" id="KW-0812">Transmembrane</keyword>
<dbReference type="Pfam" id="PF07690">
    <property type="entry name" value="MFS_1"/>
    <property type="match status" value="1"/>
</dbReference>
<keyword evidence="10" id="KW-1185">Reference proteome</keyword>
<evidence type="ECO:0000256" key="7">
    <source>
        <dbReference type="SAM" id="Phobius"/>
    </source>
</evidence>
<dbReference type="InterPro" id="IPR036259">
    <property type="entry name" value="MFS_trans_sf"/>
</dbReference>
<sequence length="536" mass="56322">MNPGIAARRDSLPEGATPVPDERAKDVGSPYAWYVLGVLVLVYMLNFIDRQILSILAEDIKADLGIDDGQMGFLYGTAFAVFYALFGIPLGRLADMWVRKRLMAIGLAVWSTMTALSGLAQNFGQIAAARVGVGVGEAAASPCAFSMLSDYFPKEGRATALAIYSGGLYLGGGISLFIGGAIAGNWNAAFPGGWHGIVGWQAAFLSVGIPGLLVAFWIASLREPLRGMSEGFVEPAEPHPWRKFFGELASVIPPLTLIDAARGGTRALMVNLAGLAVIVAAALGIIALTGAVLQFSAIGLGAYAVFSWAQSIRRRDPATFALIWGTPSFILMLVGFGSIAFNTYAAAFWAAPYVLRTFPGVDAATVGLILGGAGAGGGFIGAILGGRISDALRRRIPSGRIVIGIATILLMIPFILVLFTTDNLTLFYVLNFPAQMIASMWIGVAAATSQDLVLPRMRGAATATYFLGTTLIGLGLGPWFAGEMSARTGSLSTGVLSLLLMVPVTLTCLIMLYRRLPEAEATKEERAAAAVRAAAN</sequence>
<dbReference type="RefSeq" id="WP_008602826.1">
    <property type="nucleotide sequence ID" value="NZ_AMRV01000007.1"/>
</dbReference>
<feature type="transmembrane region" description="Helical" evidence="7">
    <location>
        <begin position="398"/>
        <end position="419"/>
    </location>
</feature>
<feature type="transmembrane region" description="Helical" evidence="7">
    <location>
        <begin position="161"/>
        <end position="186"/>
    </location>
</feature>
<feature type="transmembrane region" description="Helical" evidence="7">
    <location>
        <begin position="493"/>
        <end position="513"/>
    </location>
</feature>
<dbReference type="GO" id="GO:0016020">
    <property type="term" value="C:membrane"/>
    <property type="evidence" value="ECO:0007669"/>
    <property type="project" value="UniProtKB-SubCell"/>
</dbReference>
<proteinExistence type="predicted"/>
<feature type="transmembrane region" description="Helical" evidence="7">
    <location>
        <begin position="363"/>
        <end position="386"/>
    </location>
</feature>
<evidence type="ECO:0000313" key="9">
    <source>
        <dbReference type="EMBL" id="EMD82497.1"/>
    </source>
</evidence>
<dbReference type="InterPro" id="IPR044770">
    <property type="entry name" value="MFS_spinster-like"/>
</dbReference>
<feature type="transmembrane region" description="Helical" evidence="7">
    <location>
        <begin position="72"/>
        <end position="90"/>
    </location>
</feature>
<evidence type="ECO:0000256" key="3">
    <source>
        <dbReference type="ARBA" id="ARBA00022692"/>
    </source>
</evidence>
<organism evidence="9 10">
    <name type="scientific">Pacificimonas flava</name>
    <dbReference type="NCBI Taxonomy" id="1234595"/>
    <lineage>
        <taxon>Bacteria</taxon>
        <taxon>Pseudomonadati</taxon>
        <taxon>Pseudomonadota</taxon>
        <taxon>Alphaproteobacteria</taxon>
        <taxon>Sphingomonadales</taxon>
        <taxon>Sphingosinicellaceae</taxon>
        <taxon>Pacificimonas</taxon>
    </lineage>
</organism>
<dbReference type="Proteomes" id="UP000011717">
    <property type="component" value="Unassembled WGS sequence"/>
</dbReference>
<dbReference type="SUPFAM" id="SSF103473">
    <property type="entry name" value="MFS general substrate transporter"/>
    <property type="match status" value="1"/>
</dbReference>
<keyword evidence="2" id="KW-0813">Transport</keyword>
<feature type="transmembrane region" description="Helical" evidence="7">
    <location>
        <begin position="292"/>
        <end position="309"/>
    </location>
</feature>
<dbReference type="Gene3D" id="1.20.1250.20">
    <property type="entry name" value="MFS general substrate transporter like domains"/>
    <property type="match status" value="2"/>
</dbReference>
<keyword evidence="4 7" id="KW-1133">Transmembrane helix</keyword>
<keyword evidence="5 7" id="KW-0472">Membrane</keyword>
<dbReference type="EMBL" id="AMRV01000007">
    <property type="protein sequence ID" value="EMD82497.1"/>
    <property type="molecule type" value="Genomic_DNA"/>
</dbReference>
<dbReference type="InterPro" id="IPR011701">
    <property type="entry name" value="MFS"/>
</dbReference>
<dbReference type="PANTHER" id="PTHR23505:SF79">
    <property type="entry name" value="PROTEIN SPINSTER"/>
    <property type="match status" value="1"/>
</dbReference>
<comment type="subcellular location">
    <subcellularLocation>
        <location evidence="1">Membrane</location>
        <topology evidence="1">Multi-pass membrane protein</topology>
    </subcellularLocation>
</comment>
<evidence type="ECO:0000256" key="4">
    <source>
        <dbReference type="ARBA" id="ARBA00022989"/>
    </source>
</evidence>